<proteinExistence type="predicted"/>
<organism evidence="2 3">
    <name type="scientific">Bacillus spongiae</name>
    <dbReference type="NCBI Taxonomy" id="2683610"/>
    <lineage>
        <taxon>Bacteria</taxon>
        <taxon>Bacillati</taxon>
        <taxon>Bacillota</taxon>
        <taxon>Bacilli</taxon>
        <taxon>Bacillales</taxon>
        <taxon>Bacillaceae</taxon>
        <taxon>Bacillus</taxon>
    </lineage>
</organism>
<accession>A0ABU8HGI0</accession>
<comment type="caution">
    <text evidence="2">The sequence shown here is derived from an EMBL/GenBank/DDBJ whole genome shotgun (WGS) entry which is preliminary data.</text>
</comment>
<evidence type="ECO:0000259" key="1">
    <source>
        <dbReference type="Pfam" id="PF13349"/>
    </source>
</evidence>
<gene>
    <name evidence="2" type="ORF">WAK64_15630</name>
</gene>
<reference evidence="2 3" key="1">
    <citation type="journal article" date="2018" name="J. Microbiol.">
        <title>Bacillus spongiae sp. nov., isolated from sponge of Jeju Island.</title>
        <authorList>
            <person name="Lee G.E."/>
            <person name="Im W.T."/>
            <person name="Park J.S."/>
        </authorList>
    </citation>
    <scope>NUCLEOTIDE SEQUENCE [LARGE SCALE GENOMIC DNA]</scope>
    <source>
        <strain evidence="2 3">135PIL107-10</strain>
    </source>
</reference>
<sequence>MKKLLFGLLAVFLIGIIGTAVSINVTGGSLYNMVFKTVDVHDQKIIKNEKINNIEIRFASTDIQVTPSQDDNFIIELDGKVDERMKDEFILVARELGNNLEVEFLNPPSEIGFFSMVDLSISVNVPEKMYESIEVHSASGNIEVEELSANQIIVSAASGNIQTEESKADHFTISAASGNIKTKELKADQIAIKSASGNVTVQNQSVTTSSLTTISGNISLSNKDASSNITANTTSGNVDINYAKPPSSLYINYESRSGKGTVNLDGVSYKEKSNDLIIGTIGEGNYNLYVDTTSGNFTLQ</sequence>
<protein>
    <submittedName>
        <fullName evidence="2">DUF4097 family beta strand repeat-containing protein</fullName>
    </submittedName>
</protein>
<dbReference type="EMBL" id="JBBAXC010000013">
    <property type="protein sequence ID" value="MEI5908478.1"/>
    <property type="molecule type" value="Genomic_DNA"/>
</dbReference>
<evidence type="ECO:0000313" key="3">
    <source>
        <dbReference type="Proteomes" id="UP001312865"/>
    </source>
</evidence>
<dbReference type="Pfam" id="PF13349">
    <property type="entry name" value="DUF4097"/>
    <property type="match status" value="1"/>
</dbReference>
<dbReference type="InterPro" id="IPR025164">
    <property type="entry name" value="Toastrack_DUF4097"/>
</dbReference>
<dbReference type="RefSeq" id="WP_336587927.1">
    <property type="nucleotide sequence ID" value="NZ_JBBAXC010000013.1"/>
</dbReference>
<name>A0ABU8HGI0_9BACI</name>
<dbReference type="Proteomes" id="UP001312865">
    <property type="component" value="Unassembled WGS sequence"/>
</dbReference>
<dbReference type="Gene3D" id="2.160.20.120">
    <property type="match status" value="1"/>
</dbReference>
<evidence type="ECO:0000313" key="2">
    <source>
        <dbReference type="EMBL" id="MEI5908478.1"/>
    </source>
</evidence>
<feature type="domain" description="DUF4097" evidence="1">
    <location>
        <begin position="51"/>
        <end position="299"/>
    </location>
</feature>
<keyword evidence="3" id="KW-1185">Reference proteome</keyword>